<evidence type="ECO:0000313" key="3">
    <source>
        <dbReference type="Proteomes" id="UP000092666"/>
    </source>
</evidence>
<reference evidence="3" key="2">
    <citation type="submission" date="2013-12" db="EMBL/GenBank/DDBJ databases">
        <title>Evolution of pathogenesis and genome organization in the Tremellales.</title>
        <authorList>
            <person name="Cuomo C."/>
            <person name="Litvintseva A."/>
            <person name="Heitman J."/>
            <person name="Chen Y."/>
            <person name="Sun S."/>
            <person name="Springer D."/>
            <person name="Dromer F."/>
            <person name="Young S."/>
            <person name="Zeng Q."/>
            <person name="Chapman S."/>
            <person name="Gujja S."/>
            <person name="Saif S."/>
            <person name="Birren B."/>
        </authorList>
    </citation>
    <scope>NUCLEOTIDE SEQUENCE [LARGE SCALE GENOMIC DNA]</scope>
    <source>
        <strain evidence="3">BCC8398</strain>
    </source>
</reference>
<reference evidence="2 3" key="1">
    <citation type="submission" date="2013-07" db="EMBL/GenBank/DDBJ databases">
        <title>The Genome Sequence of Cryptococcus heveanensis BCC8398.</title>
        <authorList>
            <consortium name="The Broad Institute Genome Sequencing Platform"/>
            <person name="Cuomo C."/>
            <person name="Litvintseva A."/>
            <person name="Chen Y."/>
            <person name="Heitman J."/>
            <person name="Sun S."/>
            <person name="Springer D."/>
            <person name="Dromer F."/>
            <person name="Young S.K."/>
            <person name="Zeng Q."/>
            <person name="Gargeya S."/>
            <person name="Fitzgerald M."/>
            <person name="Abouelleil A."/>
            <person name="Alvarado L."/>
            <person name="Berlin A.M."/>
            <person name="Chapman S.B."/>
            <person name="Dewar J."/>
            <person name="Goldberg J."/>
            <person name="Griggs A."/>
            <person name="Gujja S."/>
            <person name="Hansen M."/>
            <person name="Howarth C."/>
            <person name="Imamovic A."/>
            <person name="Larimer J."/>
            <person name="McCowan C."/>
            <person name="Murphy C."/>
            <person name="Pearson M."/>
            <person name="Priest M."/>
            <person name="Roberts A."/>
            <person name="Saif S."/>
            <person name="Shea T."/>
            <person name="Sykes S."/>
            <person name="Wortman J."/>
            <person name="Nusbaum C."/>
            <person name="Birren B."/>
        </authorList>
    </citation>
    <scope>NUCLEOTIDE SEQUENCE [LARGE SCALE GENOMIC DNA]</scope>
    <source>
        <strain evidence="2 3">BCC8398</strain>
    </source>
</reference>
<organism evidence="2 3">
    <name type="scientific">Kwoniella heveanensis BCC8398</name>
    <dbReference type="NCBI Taxonomy" id="1296120"/>
    <lineage>
        <taxon>Eukaryota</taxon>
        <taxon>Fungi</taxon>
        <taxon>Dikarya</taxon>
        <taxon>Basidiomycota</taxon>
        <taxon>Agaricomycotina</taxon>
        <taxon>Tremellomycetes</taxon>
        <taxon>Tremellales</taxon>
        <taxon>Cryptococcaceae</taxon>
        <taxon>Kwoniella</taxon>
    </lineage>
</organism>
<proteinExistence type="predicted"/>
<evidence type="ECO:0000313" key="2">
    <source>
        <dbReference type="EMBL" id="OCF32200.1"/>
    </source>
</evidence>
<feature type="region of interest" description="Disordered" evidence="1">
    <location>
        <begin position="70"/>
        <end position="164"/>
    </location>
</feature>
<dbReference type="AlphaFoldDB" id="A0A1B9GM98"/>
<gene>
    <name evidence="2" type="ORF">I316_06114</name>
</gene>
<protein>
    <submittedName>
        <fullName evidence="2">Uncharacterized protein</fullName>
    </submittedName>
</protein>
<feature type="compositionally biased region" description="Polar residues" evidence="1">
    <location>
        <begin position="151"/>
        <end position="161"/>
    </location>
</feature>
<dbReference type="Proteomes" id="UP000092666">
    <property type="component" value="Unassembled WGS sequence"/>
</dbReference>
<dbReference type="EMBL" id="KI669510">
    <property type="protein sequence ID" value="OCF32200.1"/>
    <property type="molecule type" value="Genomic_DNA"/>
</dbReference>
<accession>A0A1B9GM98</accession>
<feature type="region of interest" description="Disordered" evidence="1">
    <location>
        <begin position="178"/>
        <end position="213"/>
    </location>
</feature>
<feature type="compositionally biased region" description="Low complexity" evidence="1">
    <location>
        <begin position="102"/>
        <end position="116"/>
    </location>
</feature>
<evidence type="ECO:0000256" key="1">
    <source>
        <dbReference type="SAM" id="MobiDB-lite"/>
    </source>
</evidence>
<feature type="compositionally biased region" description="Low complexity" evidence="1">
    <location>
        <begin position="75"/>
        <end position="86"/>
    </location>
</feature>
<feature type="compositionally biased region" description="Basic and acidic residues" evidence="1">
    <location>
        <begin position="201"/>
        <end position="213"/>
    </location>
</feature>
<name>A0A1B9GM98_9TREE</name>
<keyword evidence="3" id="KW-1185">Reference proteome</keyword>
<feature type="compositionally biased region" description="Low complexity" evidence="1">
    <location>
        <begin position="183"/>
        <end position="200"/>
    </location>
</feature>
<sequence>MIRVALCSVVSGYAFAITPSRIQIYTLPYDPPKPTFSPLTKLFKRALCLSAAWTNDEGVPQVVERDHEKVEQELVSAPASPVAPAATARDETPLGSTSGRLASDVAADADTSAPSSNLSGNGRGVPRSAPSDIPESTPRSLARGAREGTRTPATTLGQPTTVEAREVDLDLDAVPRANAAGHSSISRASRASRNPNATSSSEERVKAHVHDGKGERGDTIAWIHFRTEDHRESNLPLGTHDGRYGRQGM</sequence>